<proteinExistence type="predicted"/>
<dbReference type="Gene3D" id="2.130.10.10">
    <property type="entry name" value="YVTN repeat-like/Quinoprotein amine dehydrogenase"/>
    <property type="match status" value="1"/>
</dbReference>
<keyword evidence="3" id="KW-1185">Reference proteome</keyword>
<dbReference type="InterPro" id="IPR015943">
    <property type="entry name" value="WD40/YVTN_repeat-like_dom_sf"/>
</dbReference>
<reference evidence="2" key="1">
    <citation type="submission" date="2023-02" db="EMBL/GenBank/DDBJ databases">
        <title>Tahibacter soli sp. nov. isolated from soil.</title>
        <authorList>
            <person name="Baek J.H."/>
            <person name="Lee J.K."/>
            <person name="Choi D.G."/>
            <person name="Jeon C.O."/>
        </authorList>
    </citation>
    <scope>NUCLEOTIDE SEQUENCE</scope>
    <source>
        <strain evidence="2">BL</strain>
    </source>
</reference>
<dbReference type="Proteomes" id="UP001139971">
    <property type="component" value="Unassembled WGS sequence"/>
</dbReference>
<evidence type="ECO:0000313" key="3">
    <source>
        <dbReference type="Proteomes" id="UP001139971"/>
    </source>
</evidence>
<comment type="caution">
    <text evidence="2">The sequence shown here is derived from an EMBL/GenBank/DDBJ whole genome shotgun (WGS) entry which is preliminary data.</text>
</comment>
<organism evidence="2 3">
    <name type="scientific">Tahibacter soli</name>
    <dbReference type="NCBI Taxonomy" id="2983605"/>
    <lineage>
        <taxon>Bacteria</taxon>
        <taxon>Pseudomonadati</taxon>
        <taxon>Pseudomonadota</taxon>
        <taxon>Gammaproteobacteria</taxon>
        <taxon>Lysobacterales</taxon>
        <taxon>Rhodanobacteraceae</taxon>
        <taxon>Tahibacter</taxon>
    </lineage>
</organism>
<accession>A0A9X3YQ49</accession>
<name>A0A9X3YQ49_9GAMM</name>
<dbReference type="SUPFAM" id="SSF63825">
    <property type="entry name" value="YWTD domain"/>
    <property type="match status" value="1"/>
</dbReference>
<evidence type="ECO:0000313" key="2">
    <source>
        <dbReference type="EMBL" id="MDC8014858.1"/>
    </source>
</evidence>
<dbReference type="NCBIfam" id="NF038128">
    <property type="entry name" value="choice_anch_J"/>
    <property type="match status" value="1"/>
</dbReference>
<gene>
    <name evidence="2" type="ORF">OD750_020115</name>
</gene>
<sequence>MNQRLILGAALAGLAAFAAPPDAIAAAATPGRAAATAAHRDADPRAATAADAAYAPGTRLVRAPVANPRGTPRPLAVGEGFERMESVLETGSALGGGIYANGWIRRNNSDAPNLAWYKGVPSAFAAYDGAPDSYLAQNWFATRLDTGTASVWALTPPVNFGAGASVSFWTRTVENAPRPDRLQVRVCATGACTDVGTMPEDVGEFATLVADINATETVGGYPETWTRYVLTSADGLPASGAGRIAFRYYFHQDAGALAGSYVGIDRVEIDEGDAAPNGIDLAVTVAPADPAAPDACGTATSIDVAVGDQVNVCYRMTNTSAAPLAWHSLRDDLTGPVFSNRERAVAPGATWQFNRVVTVGASQSPSFSWIAQRERSGYTPDDTQPAQYVDTTGGQELDAQTVYGGMTLPFPADFRFRLYGERIDELCVMGYAVVLNKHFPSCPTYTPGLPPLPDGNLTGVFGSAMVLFQTLMQPGGRYFTKTLGVAPLRRYVIEYNDNPVAFGSTDPGRGLTAQIVLNETTNVIEFQYGNLLFGGHPALAYGGRASIGLQAQQIGQQYSYMTQSLRTVNRIAWRPSDPVAYSRTKQIHIAAHAPVLHVDATSIVAGAPSHGTASATLGLANDGDGRLDWTTGVDTSATSHFPASPRTLVRRTDAAAFDPLAHRAPVQAGGARTAQAPAGGTTWPLWAFDIGNGYLLQTNRETPGYDLANGAIKGYPRGRTITGAEFVDDDFDRLYAYDTASHALLRYDPITSTPNVYAGETVVGLAQLPTGEFGHGLKQDPTTGTVYLVTTTGQASRLWTIDLATVTVREVGEIVGMPGVLAIAFDADGRLYGVDGIYDALIAIDKTTGAAQAIGELGVATGGNVSALAFDPADGALYFAGYDAGGANLYRVDAATGSATYVAMLAGPEGGPMQLGAMAFAHRASRCTRPADVPWLVPALAGGSIAPGAASAPLALGFDGASLADGIYTANLCIHSNDPLRRRTALPVTFTVGRGDAIFADGFEGN</sequence>
<keyword evidence="1" id="KW-0732">Signal</keyword>
<dbReference type="RefSeq" id="WP_263540902.1">
    <property type="nucleotide sequence ID" value="NZ_JAOVZO020000019.1"/>
</dbReference>
<feature type="chain" id="PRO_5040978075" evidence="1">
    <location>
        <begin position="19"/>
        <end position="1006"/>
    </location>
</feature>
<dbReference type="Gene3D" id="2.60.120.200">
    <property type="match status" value="1"/>
</dbReference>
<protein>
    <submittedName>
        <fullName evidence="2">Choice-of-anchor J domain-containing protein</fullName>
    </submittedName>
</protein>
<feature type="signal peptide" evidence="1">
    <location>
        <begin position="1"/>
        <end position="18"/>
    </location>
</feature>
<evidence type="ECO:0000256" key="1">
    <source>
        <dbReference type="SAM" id="SignalP"/>
    </source>
</evidence>
<dbReference type="AlphaFoldDB" id="A0A9X3YQ49"/>
<dbReference type="EMBL" id="JAOVZO020000019">
    <property type="protein sequence ID" value="MDC8014858.1"/>
    <property type="molecule type" value="Genomic_DNA"/>
</dbReference>